<dbReference type="PANTHER" id="PTHR42940">
    <property type="entry name" value="ALCOHOL DEHYDROGENASE 1-RELATED"/>
    <property type="match status" value="1"/>
</dbReference>
<keyword evidence="5 8" id="KW-0560">Oxidoreductase</keyword>
<dbReference type="InterPro" id="IPR020843">
    <property type="entry name" value="ER"/>
</dbReference>
<evidence type="ECO:0000313" key="8">
    <source>
        <dbReference type="EMBL" id="WEL19378.1"/>
    </source>
</evidence>
<name>A0ABY8CDW0_9ARCH</name>
<reference evidence="8 9" key="1">
    <citation type="submission" date="2022-09" db="EMBL/GenBank/DDBJ databases">
        <title>Xylan utilization by haloarchaea-nanohaloarchaea associations.</title>
        <authorList>
            <person name="Yakimov M."/>
        </authorList>
    </citation>
    <scope>NUCLEOTIDE SEQUENCE [LARGE SCALE GENOMIC DNA]</scope>
    <source>
        <strain evidence="8 9">SVXNc</strain>
    </source>
</reference>
<dbReference type="InterPro" id="IPR011032">
    <property type="entry name" value="GroES-like_sf"/>
</dbReference>
<protein>
    <submittedName>
        <fullName evidence="8">Alcohol dehydrogenase</fullName>
        <ecNumber evidence="8">1.1.1.1</ecNumber>
    </submittedName>
</protein>
<dbReference type="Pfam" id="PF08240">
    <property type="entry name" value="ADH_N"/>
    <property type="match status" value="1"/>
</dbReference>
<dbReference type="Gene3D" id="3.40.50.720">
    <property type="entry name" value="NAD(P)-binding Rossmann-like Domain"/>
    <property type="match status" value="1"/>
</dbReference>
<accession>A0ABY8CDW0</accession>
<feature type="domain" description="Enoyl reductase (ER)" evidence="7">
    <location>
        <begin position="11"/>
        <end position="335"/>
    </location>
</feature>
<dbReference type="SMART" id="SM00829">
    <property type="entry name" value="PKS_ER"/>
    <property type="match status" value="1"/>
</dbReference>
<sequence>MAEMMKAAAVSEPGKIEIVEKQVPEPAEDEVLIKVEASSICHSDVFTVEAQRPGIELPITPGHEVIGEIVRLGDEVSNWSEGERIGVGWHGGHCFECEQCRQGNFLQCENQEVTGLTRDGGHAEYMTARKEALAAVPDDLESVDAAPMMCAGVTTFNALRHTDARPGDLVAVVGIGGLGHLGVQYASEAGYETVAISHSADKEEYGYELGADHFIDSSAEDPAQALKELGGADVILCTAPVAESIENVVGGLATNGEVSVVGVPGEEISVNVMDLIGSRGKISGWSTGHARDNQDTLEFGSLREIRAETETFDLDQYAKAYDKMMDGEVRFRAVIEF</sequence>
<comment type="similarity">
    <text evidence="2 6">Belongs to the zinc-containing alcohol dehydrogenase family.</text>
</comment>
<evidence type="ECO:0000256" key="3">
    <source>
        <dbReference type="ARBA" id="ARBA00022723"/>
    </source>
</evidence>
<evidence type="ECO:0000256" key="2">
    <source>
        <dbReference type="ARBA" id="ARBA00008072"/>
    </source>
</evidence>
<dbReference type="SUPFAM" id="SSF51735">
    <property type="entry name" value="NAD(P)-binding Rossmann-fold domains"/>
    <property type="match status" value="1"/>
</dbReference>
<dbReference type="GO" id="GO:0004022">
    <property type="term" value="F:alcohol dehydrogenase (NAD+) activity"/>
    <property type="evidence" value="ECO:0007669"/>
    <property type="project" value="UniProtKB-EC"/>
</dbReference>
<dbReference type="CDD" id="cd08296">
    <property type="entry name" value="CAD_like"/>
    <property type="match status" value="1"/>
</dbReference>
<proteinExistence type="inferred from homology"/>
<evidence type="ECO:0000256" key="1">
    <source>
        <dbReference type="ARBA" id="ARBA00001947"/>
    </source>
</evidence>
<dbReference type="PANTHER" id="PTHR42940:SF7">
    <property type="entry name" value="ALCOHOL DEHYDROGENASE-LIKE N-TERMINAL DOMAIN-CONTAINING PROTEIN"/>
    <property type="match status" value="1"/>
</dbReference>
<dbReference type="EMBL" id="CP104395">
    <property type="protein sequence ID" value="WEL19378.1"/>
    <property type="molecule type" value="Genomic_DNA"/>
</dbReference>
<keyword evidence="4 6" id="KW-0862">Zinc</keyword>
<dbReference type="Gene3D" id="3.90.180.10">
    <property type="entry name" value="Medium-chain alcohol dehydrogenases, catalytic domain"/>
    <property type="match status" value="1"/>
</dbReference>
<evidence type="ECO:0000256" key="5">
    <source>
        <dbReference type="ARBA" id="ARBA00023002"/>
    </source>
</evidence>
<dbReference type="InterPro" id="IPR002328">
    <property type="entry name" value="ADH_Zn_CS"/>
</dbReference>
<comment type="cofactor">
    <cofactor evidence="1 6">
        <name>Zn(2+)</name>
        <dbReference type="ChEBI" id="CHEBI:29105"/>
    </cofactor>
</comment>
<dbReference type="InterPro" id="IPR036291">
    <property type="entry name" value="NAD(P)-bd_dom_sf"/>
</dbReference>
<dbReference type="PROSITE" id="PS00059">
    <property type="entry name" value="ADH_ZINC"/>
    <property type="match status" value="1"/>
</dbReference>
<dbReference type="Proteomes" id="UP001218034">
    <property type="component" value="Chromosome"/>
</dbReference>
<organism evidence="8 9">
    <name type="scientific">Candidatus Nanohalococcus occultus</name>
    <dbReference type="NCBI Taxonomy" id="2978047"/>
    <lineage>
        <taxon>Archaea</taxon>
        <taxon>Candidatus Nanohalarchaeota</taxon>
        <taxon>Candidatus Nanohalarchaeota incertae sedis</taxon>
        <taxon>Candidatus Nanohalococcus</taxon>
    </lineage>
</organism>
<dbReference type="InterPro" id="IPR013154">
    <property type="entry name" value="ADH-like_N"/>
</dbReference>
<evidence type="ECO:0000256" key="6">
    <source>
        <dbReference type="RuleBase" id="RU361277"/>
    </source>
</evidence>
<keyword evidence="9" id="KW-1185">Reference proteome</keyword>
<dbReference type="Pfam" id="PF00107">
    <property type="entry name" value="ADH_zinc_N"/>
    <property type="match status" value="1"/>
</dbReference>
<evidence type="ECO:0000256" key="4">
    <source>
        <dbReference type="ARBA" id="ARBA00022833"/>
    </source>
</evidence>
<dbReference type="EC" id="1.1.1.1" evidence="8"/>
<evidence type="ECO:0000259" key="7">
    <source>
        <dbReference type="SMART" id="SM00829"/>
    </source>
</evidence>
<keyword evidence="3 6" id="KW-0479">Metal-binding</keyword>
<dbReference type="SUPFAM" id="SSF50129">
    <property type="entry name" value="GroES-like"/>
    <property type="match status" value="1"/>
</dbReference>
<dbReference type="InterPro" id="IPR013149">
    <property type="entry name" value="ADH-like_C"/>
</dbReference>
<gene>
    <name evidence="8" type="primary">adhP</name>
    <name evidence="8" type="ORF">SVXNc_0353</name>
</gene>
<evidence type="ECO:0000313" key="9">
    <source>
        <dbReference type="Proteomes" id="UP001218034"/>
    </source>
</evidence>